<name>A0ACB8YXJ4_CICIN</name>
<proteinExistence type="predicted"/>
<sequence length="343" mass="37345">MGNENRTSVGGGGAPVTQLEFDVGLGLNSEPAYPCKKTSFINQNRHHHQGSEICSDFARFYGNNGGQLFVNPSNTNNQFASGVSFKSNPDRVNGASGKLLFTANQWQELERQTTIYKYIIASIPIPPHLLLPSSTQPINRTGTGIRFSNGSDPEPWRCRRTDGKKWRCAKDVGPNQKYCERHAHKTRSRSRKPVDNHHINSITNTNNTPSSNQQPRCTEWFMKNGAIPISQSNNQLKRDDCSLSLSMQSSNGVEFGDQDSFQMAFGMLEGDRGGFGDQATWVGSSSTPGGPLGEALCLGINTNNNIIINGSNMGQNVGSCYGYSNSTSTSGSCEGGDGRGWFN</sequence>
<reference evidence="2" key="1">
    <citation type="journal article" date="2022" name="Mol. Ecol. Resour.">
        <title>The genomes of chicory, endive, great burdock and yacon provide insights into Asteraceae palaeo-polyploidization history and plant inulin production.</title>
        <authorList>
            <person name="Fan W."/>
            <person name="Wang S."/>
            <person name="Wang H."/>
            <person name="Wang A."/>
            <person name="Jiang F."/>
            <person name="Liu H."/>
            <person name="Zhao H."/>
            <person name="Xu D."/>
            <person name="Zhang Y."/>
        </authorList>
    </citation>
    <scope>NUCLEOTIDE SEQUENCE [LARGE SCALE GENOMIC DNA]</scope>
    <source>
        <strain evidence="2">cv. Punajuju</strain>
    </source>
</reference>
<accession>A0ACB8YXJ4</accession>
<reference evidence="1 2" key="2">
    <citation type="journal article" date="2022" name="Mol. Ecol. Resour.">
        <title>The genomes of chicory, endive, great burdock and yacon provide insights into Asteraceae paleo-polyploidization history and plant inulin production.</title>
        <authorList>
            <person name="Fan W."/>
            <person name="Wang S."/>
            <person name="Wang H."/>
            <person name="Wang A."/>
            <person name="Jiang F."/>
            <person name="Liu H."/>
            <person name="Zhao H."/>
            <person name="Xu D."/>
            <person name="Zhang Y."/>
        </authorList>
    </citation>
    <scope>NUCLEOTIDE SEQUENCE [LARGE SCALE GENOMIC DNA]</scope>
    <source>
        <strain evidence="2">cv. Punajuju</strain>
        <tissue evidence="1">Leaves</tissue>
    </source>
</reference>
<dbReference type="EMBL" id="CM042017">
    <property type="protein sequence ID" value="KAI3689941.1"/>
    <property type="molecule type" value="Genomic_DNA"/>
</dbReference>
<evidence type="ECO:0000313" key="2">
    <source>
        <dbReference type="Proteomes" id="UP001055811"/>
    </source>
</evidence>
<evidence type="ECO:0000313" key="1">
    <source>
        <dbReference type="EMBL" id="KAI3689941.1"/>
    </source>
</evidence>
<keyword evidence="2" id="KW-1185">Reference proteome</keyword>
<gene>
    <name evidence="1" type="ORF">L2E82_47912</name>
</gene>
<dbReference type="Proteomes" id="UP001055811">
    <property type="component" value="Linkage Group LG09"/>
</dbReference>
<protein>
    <submittedName>
        <fullName evidence="1">Uncharacterized protein</fullName>
    </submittedName>
</protein>
<organism evidence="1 2">
    <name type="scientific">Cichorium intybus</name>
    <name type="common">Chicory</name>
    <dbReference type="NCBI Taxonomy" id="13427"/>
    <lineage>
        <taxon>Eukaryota</taxon>
        <taxon>Viridiplantae</taxon>
        <taxon>Streptophyta</taxon>
        <taxon>Embryophyta</taxon>
        <taxon>Tracheophyta</taxon>
        <taxon>Spermatophyta</taxon>
        <taxon>Magnoliopsida</taxon>
        <taxon>eudicotyledons</taxon>
        <taxon>Gunneridae</taxon>
        <taxon>Pentapetalae</taxon>
        <taxon>asterids</taxon>
        <taxon>campanulids</taxon>
        <taxon>Asterales</taxon>
        <taxon>Asteraceae</taxon>
        <taxon>Cichorioideae</taxon>
        <taxon>Cichorieae</taxon>
        <taxon>Cichoriinae</taxon>
        <taxon>Cichorium</taxon>
    </lineage>
</organism>
<comment type="caution">
    <text evidence="1">The sequence shown here is derived from an EMBL/GenBank/DDBJ whole genome shotgun (WGS) entry which is preliminary data.</text>
</comment>